<evidence type="ECO:0000256" key="2">
    <source>
        <dbReference type="ARBA" id="ARBA00012111"/>
    </source>
</evidence>
<dbReference type="GO" id="GO:0005634">
    <property type="term" value="C:nucleus"/>
    <property type="evidence" value="ECO:0007669"/>
    <property type="project" value="UniProtKB-SubCell"/>
</dbReference>
<evidence type="ECO:0000256" key="12">
    <source>
        <dbReference type="PIRSR" id="PIRSR037913-2"/>
    </source>
</evidence>
<keyword evidence="4 10" id="KW-0378">Hydrolase</keyword>
<feature type="binding site" evidence="13">
    <location>
        <position position="183"/>
    </location>
    <ligand>
        <name>a divalent metal cation</name>
        <dbReference type="ChEBI" id="CHEBI:60240"/>
    </ligand>
</feature>
<reference evidence="16 17" key="1">
    <citation type="journal article" date="2024" name="Science">
        <title>Giant polyketide synthase enzymes in the biosynthesis of giant marine polyether toxins.</title>
        <authorList>
            <person name="Fallon T.R."/>
            <person name="Shende V.V."/>
            <person name="Wierzbicki I.H."/>
            <person name="Pendleton A.L."/>
            <person name="Watervoot N.F."/>
            <person name="Auber R.P."/>
            <person name="Gonzalez D.J."/>
            <person name="Wisecaver J.H."/>
            <person name="Moore B.S."/>
        </authorList>
    </citation>
    <scope>NUCLEOTIDE SEQUENCE [LARGE SCALE GENOMIC DNA]</scope>
    <source>
        <strain evidence="16 17">12B1</strain>
    </source>
</reference>
<evidence type="ECO:0000256" key="9">
    <source>
        <dbReference type="ARBA" id="ARBA00061569"/>
    </source>
</evidence>
<proteinExistence type="inferred from homology"/>
<feature type="compositionally biased region" description="Polar residues" evidence="14">
    <location>
        <begin position="387"/>
        <end position="396"/>
    </location>
</feature>
<evidence type="ECO:0000256" key="5">
    <source>
        <dbReference type="ARBA" id="ARBA00022853"/>
    </source>
</evidence>
<feature type="binding site" evidence="12">
    <location>
        <position position="106"/>
    </location>
    <ligand>
        <name>substrate</name>
    </ligand>
</feature>
<evidence type="ECO:0000256" key="11">
    <source>
        <dbReference type="PIRSR" id="PIRSR037913-1"/>
    </source>
</evidence>
<dbReference type="PANTHER" id="PTHR10625:SF44">
    <property type="entry name" value="HISTONE DEACETYLASE 19"/>
    <property type="match status" value="1"/>
</dbReference>
<evidence type="ECO:0000259" key="15">
    <source>
        <dbReference type="Pfam" id="PF00850"/>
    </source>
</evidence>
<evidence type="ECO:0000256" key="3">
    <source>
        <dbReference type="ARBA" id="ARBA00022491"/>
    </source>
</evidence>
<evidence type="ECO:0000256" key="8">
    <source>
        <dbReference type="ARBA" id="ARBA00023242"/>
    </source>
</evidence>
<keyword evidence="6 10" id="KW-0805">Transcription regulation</keyword>
<evidence type="ECO:0000313" key="16">
    <source>
        <dbReference type="EMBL" id="KAL1496659.1"/>
    </source>
</evidence>
<evidence type="ECO:0000256" key="14">
    <source>
        <dbReference type="SAM" id="MobiDB-lite"/>
    </source>
</evidence>
<dbReference type="Proteomes" id="UP001515480">
    <property type="component" value="Unassembled WGS sequence"/>
</dbReference>
<dbReference type="EC" id="3.5.1.98" evidence="2 10"/>
<comment type="caution">
    <text evidence="16">The sequence shown here is derived from an EMBL/GenBank/DDBJ whole genome shotgun (WGS) entry which is preliminary data.</text>
</comment>
<dbReference type="GO" id="GO:0040029">
    <property type="term" value="P:epigenetic regulation of gene expression"/>
    <property type="evidence" value="ECO:0007669"/>
    <property type="project" value="TreeGrafter"/>
</dbReference>
<dbReference type="SUPFAM" id="SSF52768">
    <property type="entry name" value="Arginase/deacetylase"/>
    <property type="match status" value="1"/>
</dbReference>
<feature type="binding site" evidence="12">
    <location>
        <position position="156"/>
    </location>
    <ligand>
        <name>substrate</name>
    </ligand>
</feature>
<feature type="region of interest" description="Disordered" evidence="14">
    <location>
        <begin position="386"/>
        <end position="410"/>
    </location>
</feature>
<name>A0AB34IG96_PRYPA</name>
<feature type="active site" description="Proton acceptor" evidence="11">
    <location>
        <position position="148"/>
    </location>
</feature>
<dbReference type="PRINTS" id="PR01270">
    <property type="entry name" value="HDASUPER"/>
</dbReference>
<dbReference type="InterPro" id="IPR000286">
    <property type="entry name" value="HDACs"/>
</dbReference>
<evidence type="ECO:0000256" key="10">
    <source>
        <dbReference type="PIRNR" id="PIRNR037913"/>
    </source>
</evidence>
<keyword evidence="3" id="KW-0678">Repressor</keyword>
<keyword evidence="13" id="KW-0479">Metal-binding</keyword>
<feature type="binding site" evidence="12">
    <location>
        <position position="311"/>
    </location>
    <ligand>
        <name>substrate</name>
    </ligand>
</feature>
<evidence type="ECO:0000256" key="13">
    <source>
        <dbReference type="PIRSR" id="PIRSR037913-3"/>
    </source>
</evidence>
<evidence type="ECO:0000313" key="17">
    <source>
        <dbReference type="Proteomes" id="UP001515480"/>
    </source>
</evidence>
<keyword evidence="5 10" id="KW-0156">Chromatin regulator</keyword>
<dbReference type="Pfam" id="PF00850">
    <property type="entry name" value="Hist_deacetyl"/>
    <property type="match status" value="1"/>
</dbReference>
<evidence type="ECO:0000256" key="6">
    <source>
        <dbReference type="ARBA" id="ARBA00023015"/>
    </source>
</evidence>
<dbReference type="InterPro" id="IPR037138">
    <property type="entry name" value="His_deacetylse_dom_sf"/>
</dbReference>
<gene>
    <name evidence="16" type="ORF">AB1Y20_014259</name>
</gene>
<dbReference type="FunFam" id="3.40.800.20:FF:000001">
    <property type="entry name" value="Histone deacetylase"/>
    <property type="match status" value="1"/>
</dbReference>
<protein>
    <recommendedName>
        <fullName evidence="2 10">Histone deacetylase</fullName>
        <ecNumber evidence="2 10">3.5.1.98</ecNumber>
    </recommendedName>
</protein>
<keyword evidence="7 10" id="KW-0804">Transcription</keyword>
<evidence type="ECO:0000256" key="4">
    <source>
        <dbReference type="ARBA" id="ARBA00022801"/>
    </source>
</evidence>
<evidence type="ECO:0000256" key="7">
    <source>
        <dbReference type="ARBA" id="ARBA00023163"/>
    </source>
</evidence>
<keyword evidence="17" id="KW-1185">Reference proteome</keyword>
<evidence type="ECO:0000256" key="1">
    <source>
        <dbReference type="ARBA" id="ARBA00004123"/>
    </source>
</evidence>
<dbReference type="InterPro" id="IPR023696">
    <property type="entry name" value="Ureohydrolase_dom_sf"/>
</dbReference>
<organism evidence="16 17">
    <name type="scientific">Prymnesium parvum</name>
    <name type="common">Toxic golden alga</name>
    <dbReference type="NCBI Taxonomy" id="97485"/>
    <lineage>
        <taxon>Eukaryota</taxon>
        <taxon>Haptista</taxon>
        <taxon>Haptophyta</taxon>
        <taxon>Prymnesiophyceae</taxon>
        <taxon>Prymnesiales</taxon>
        <taxon>Prymnesiaceae</taxon>
        <taxon>Prymnesium</taxon>
    </lineage>
</organism>
<dbReference type="EMBL" id="JBGBPQ010000028">
    <property type="protein sequence ID" value="KAL1496659.1"/>
    <property type="molecule type" value="Genomic_DNA"/>
</dbReference>
<dbReference type="PIRSF" id="PIRSF037913">
    <property type="entry name" value="His_deacetylse_1"/>
    <property type="match status" value="1"/>
</dbReference>
<comment type="catalytic activity">
    <reaction evidence="10">
        <text>N(6)-acetyl-L-lysyl-[histone] + H2O = L-lysyl-[histone] + acetate</text>
        <dbReference type="Rhea" id="RHEA:58196"/>
        <dbReference type="Rhea" id="RHEA-COMP:9845"/>
        <dbReference type="Rhea" id="RHEA-COMP:11338"/>
        <dbReference type="ChEBI" id="CHEBI:15377"/>
        <dbReference type="ChEBI" id="CHEBI:29969"/>
        <dbReference type="ChEBI" id="CHEBI:30089"/>
        <dbReference type="ChEBI" id="CHEBI:61930"/>
        <dbReference type="EC" id="3.5.1.98"/>
    </reaction>
</comment>
<sequence length="460" mass="51489">MARPSDASEGSGNNRPRVDYFYDALIGNFNYGEGHPMRPHRVRLTHHLVVNYGLFQHVNVFRPKPASKADLNAFHSDEYIRFLTDITPDNMQDCLSQLERYNLGADCPVFDGLYEYCQTYTGGSIAGAARLNQGCSDIVLNWSGGMHHAKKGEASGFCYINDIVLAILELLKVHPRVLYIDIDIHHGDGVEEAFYLTNRVMTLSFHQSGGNFFPGTGHINDTGAKLGKNYSLNFPLLAGMDDASYESIFKPVVQKVMEVFQPGAVVMCCGADSLSGDRVGCWNLSIRGHTQCLELMKSFNVPLLVLGGGGYTIRNVSRCWAYETARLLDQHISDNVPWHEYMDYYGPDYKLHVPVSNMENDNTAASLEKTKARIFEALSQIEHCPSVQIQTGQPGTRRNPDPLGAEDSDEDLDCTADERLLGHKRCHLAEYFDEEGGDLMDTNRLRLRDFDEPPSDDDEL</sequence>
<accession>A0AB34IG96</accession>
<dbReference type="InterPro" id="IPR003084">
    <property type="entry name" value="HDAC_I/II"/>
</dbReference>
<dbReference type="PRINTS" id="PR01271">
    <property type="entry name" value="HISDACETLASE"/>
</dbReference>
<dbReference type="GO" id="GO:0046872">
    <property type="term" value="F:metal ion binding"/>
    <property type="evidence" value="ECO:0007669"/>
    <property type="project" value="UniProtKB-KW"/>
</dbReference>
<comment type="subcellular location">
    <subcellularLocation>
        <location evidence="1 10">Nucleus</location>
    </subcellularLocation>
</comment>
<keyword evidence="8 10" id="KW-0539">Nucleus</keyword>
<dbReference type="GO" id="GO:0141221">
    <property type="term" value="F:histone deacetylase activity, hydrolytic mechanism"/>
    <property type="evidence" value="ECO:0007669"/>
    <property type="project" value="UniProtKB-EC"/>
</dbReference>
<dbReference type="InterPro" id="IPR023801">
    <property type="entry name" value="His_deacetylse_dom"/>
</dbReference>
<dbReference type="PANTHER" id="PTHR10625">
    <property type="entry name" value="HISTONE DEACETYLASE HDAC1-RELATED"/>
    <property type="match status" value="1"/>
</dbReference>
<dbReference type="AlphaFoldDB" id="A0AB34IG96"/>
<comment type="similarity">
    <text evidence="9 10">Belongs to the histone deacetylase family. HD Type 1 subfamily.</text>
</comment>
<dbReference type="Gene3D" id="3.40.800.20">
    <property type="entry name" value="Histone deacetylase domain"/>
    <property type="match status" value="1"/>
</dbReference>
<feature type="binding site" evidence="13">
    <location>
        <position position="185"/>
    </location>
    <ligand>
        <name>a divalent metal cation</name>
        <dbReference type="ChEBI" id="CHEBI:60240"/>
    </ligand>
</feature>
<feature type="domain" description="Histone deacetylase" evidence="15">
    <location>
        <begin position="35"/>
        <end position="326"/>
    </location>
</feature>
<feature type="binding site" evidence="13">
    <location>
        <position position="272"/>
    </location>
    <ligand>
        <name>a divalent metal cation</name>
        <dbReference type="ChEBI" id="CHEBI:60240"/>
    </ligand>
</feature>